<evidence type="ECO:0000313" key="2">
    <source>
        <dbReference type="Proteomes" id="UP000305848"/>
    </source>
</evidence>
<dbReference type="InterPro" id="IPR024653">
    <property type="entry name" value="Peptidase_M10/M27/M57"/>
</dbReference>
<dbReference type="GO" id="GO:0008237">
    <property type="term" value="F:metallopeptidase activity"/>
    <property type="evidence" value="ECO:0007669"/>
    <property type="project" value="InterPro"/>
</dbReference>
<dbReference type="RefSeq" id="WP_137264027.1">
    <property type="nucleotide sequence ID" value="NZ_SZQL01000031.1"/>
</dbReference>
<keyword evidence="2" id="KW-1185">Reference proteome</keyword>
<proteinExistence type="predicted"/>
<comment type="caution">
    <text evidence="1">The sequence shown here is derived from an EMBL/GenBank/DDBJ whole genome shotgun (WGS) entry which is preliminary data.</text>
</comment>
<sequence length="287" mass="30308">MRKIIYSVSTAIIVVVAITIGCQKSANNSVNNPTNEDVTGSPLTASEQSLVKSAGFDQTWAERRPDGNYLIEGDILLTKAQLQSMAGVAPTNNFIIANEEHYRTTELVNTNGGVRTITVSLGSGFPSYYSTGLDMALAHYNNLNLNVKFKRVSSGAEIAITGSNLGRSFGGCILGQSAGFPTNGNPAPGFKLSTSKCATSYINTAAKADEVMAHELGHTIGFRHTDYMNRISCGSNSNEGDGGVGAIHIDGTIGTVTSGNYNSWMMACTNGDNSFSAEDNYALGVVY</sequence>
<dbReference type="AlphaFoldDB" id="A0A4U3KQX1"/>
<dbReference type="SUPFAM" id="SSF55486">
    <property type="entry name" value="Metalloproteases ('zincins'), catalytic domain"/>
    <property type="match status" value="1"/>
</dbReference>
<evidence type="ECO:0000313" key="1">
    <source>
        <dbReference type="EMBL" id="TKK64591.1"/>
    </source>
</evidence>
<reference evidence="1 2" key="1">
    <citation type="submission" date="2019-05" db="EMBL/GenBank/DDBJ databases">
        <title>Panacibacter sp. strain 17mud1-8 Genome sequencing and assembly.</title>
        <authorList>
            <person name="Chhetri G."/>
        </authorList>
    </citation>
    <scope>NUCLEOTIDE SEQUENCE [LARGE SCALE GENOMIC DNA]</scope>
    <source>
        <strain evidence="1 2">17mud1-8</strain>
    </source>
</reference>
<organism evidence="1 2">
    <name type="scientific">Ilyomonas limi</name>
    <dbReference type="NCBI Taxonomy" id="2575867"/>
    <lineage>
        <taxon>Bacteria</taxon>
        <taxon>Pseudomonadati</taxon>
        <taxon>Bacteroidota</taxon>
        <taxon>Chitinophagia</taxon>
        <taxon>Chitinophagales</taxon>
        <taxon>Chitinophagaceae</taxon>
        <taxon>Ilyomonas</taxon>
    </lineage>
</organism>
<dbReference type="Proteomes" id="UP000305848">
    <property type="component" value="Unassembled WGS sequence"/>
</dbReference>
<dbReference type="EMBL" id="SZQL01000031">
    <property type="protein sequence ID" value="TKK64591.1"/>
    <property type="molecule type" value="Genomic_DNA"/>
</dbReference>
<dbReference type="GO" id="GO:0006508">
    <property type="term" value="P:proteolysis"/>
    <property type="evidence" value="ECO:0007669"/>
    <property type="project" value="UniProtKB-KW"/>
</dbReference>
<dbReference type="PROSITE" id="PS51257">
    <property type="entry name" value="PROKAR_LIPOPROTEIN"/>
    <property type="match status" value="1"/>
</dbReference>
<dbReference type="Gene3D" id="3.40.390.10">
    <property type="entry name" value="Collagenase (Catalytic Domain)"/>
    <property type="match status" value="1"/>
</dbReference>
<keyword evidence="1" id="KW-0645">Protease</keyword>
<dbReference type="OrthoDB" id="785995at2"/>
<name>A0A4U3KQX1_9BACT</name>
<dbReference type="Pfam" id="PF12388">
    <property type="entry name" value="Peptidase_M57"/>
    <property type="match status" value="1"/>
</dbReference>
<protein>
    <submittedName>
        <fullName evidence="1">Protease</fullName>
    </submittedName>
</protein>
<gene>
    <name evidence="1" type="ORF">FC093_22235</name>
</gene>
<keyword evidence="1" id="KW-0378">Hydrolase</keyword>
<dbReference type="InterPro" id="IPR024079">
    <property type="entry name" value="MetalloPept_cat_dom_sf"/>
</dbReference>
<accession>A0A4U3KQX1</accession>